<reference evidence="3" key="1">
    <citation type="submission" date="2022-11" db="EMBL/GenBank/DDBJ databases">
        <title>Centuries of genome instability and evolution in soft-shell clam transmissible cancer (bioRxiv).</title>
        <authorList>
            <person name="Hart S.F.M."/>
            <person name="Yonemitsu M.A."/>
            <person name="Giersch R.M."/>
            <person name="Beal B.F."/>
            <person name="Arriagada G."/>
            <person name="Davis B.W."/>
            <person name="Ostrander E.A."/>
            <person name="Goff S.P."/>
            <person name="Metzger M.J."/>
        </authorList>
    </citation>
    <scope>NUCLEOTIDE SEQUENCE</scope>
    <source>
        <strain evidence="3">MELC-2E11</strain>
        <tissue evidence="3">Siphon/mantle</tissue>
    </source>
</reference>
<keyword evidence="4" id="KW-1185">Reference proteome</keyword>
<feature type="coiled-coil region" evidence="1">
    <location>
        <begin position="201"/>
        <end position="235"/>
    </location>
</feature>
<dbReference type="Proteomes" id="UP001164746">
    <property type="component" value="Chromosome 14"/>
</dbReference>
<evidence type="ECO:0000256" key="2">
    <source>
        <dbReference type="SAM" id="MobiDB-lite"/>
    </source>
</evidence>
<organism evidence="3 4">
    <name type="scientific">Mya arenaria</name>
    <name type="common">Soft-shell clam</name>
    <dbReference type="NCBI Taxonomy" id="6604"/>
    <lineage>
        <taxon>Eukaryota</taxon>
        <taxon>Metazoa</taxon>
        <taxon>Spiralia</taxon>
        <taxon>Lophotrochozoa</taxon>
        <taxon>Mollusca</taxon>
        <taxon>Bivalvia</taxon>
        <taxon>Autobranchia</taxon>
        <taxon>Heteroconchia</taxon>
        <taxon>Euheterodonta</taxon>
        <taxon>Imparidentia</taxon>
        <taxon>Neoheterodontei</taxon>
        <taxon>Myida</taxon>
        <taxon>Myoidea</taxon>
        <taxon>Myidae</taxon>
        <taxon>Mya</taxon>
    </lineage>
</organism>
<evidence type="ECO:0000256" key="1">
    <source>
        <dbReference type="SAM" id="Coils"/>
    </source>
</evidence>
<feature type="region of interest" description="Disordered" evidence="2">
    <location>
        <begin position="167"/>
        <end position="192"/>
    </location>
</feature>
<gene>
    <name evidence="3" type="ORF">MAR_012094</name>
</gene>
<feature type="coiled-coil region" evidence="1">
    <location>
        <begin position="21"/>
        <end position="91"/>
    </location>
</feature>
<sequence>MTTQEKIKKLNEGVHDVEEWNRQVMTSLQRMETNRKEKENKAALETLDSQLQEALQHMKRPLEPEEQEMAYEIKSQLMKNIEIQNQKLKTEFTLHEKMTESRMLSQQNKRLHDDVSMSRANSMRLIKMFERKAKEADFKLKEMALEVTRSQDLAEKYKSLYELERRKNGKDGDHLPPVSDGQDNLPNKESTYTFLGGNTRVNDVIRKNEVLREENDDLRREVRRLKEDNQRFLKQTKIAMGDRDQMLHQMLSKSLTRQASDWILLKKQIAQFDEEYRWSQVGRVDPQTADERAKAHPVTKNVYMPRKMFPVQEYTKTESNA</sequence>
<proteinExistence type="predicted"/>
<feature type="compositionally biased region" description="Polar residues" evidence="2">
    <location>
        <begin position="181"/>
        <end position="192"/>
    </location>
</feature>
<dbReference type="EMBL" id="CP111025">
    <property type="protein sequence ID" value="WAR26390.1"/>
    <property type="molecule type" value="Genomic_DNA"/>
</dbReference>
<name>A0ABY7FW24_MYAAR</name>
<protein>
    <submittedName>
        <fullName evidence="3">Uncharacterized protein</fullName>
    </submittedName>
</protein>
<accession>A0ABY7FW24</accession>
<keyword evidence="1" id="KW-0175">Coiled coil</keyword>
<evidence type="ECO:0000313" key="3">
    <source>
        <dbReference type="EMBL" id="WAR26390.1"/>
    </source>
</evidence>
<evidence type="ECO:0000313" key="4">
    <source>
        <dbReference type="Proteomes" id="UP001164746"/>
    </source>
</evidence>